<dbReference type="EMBL" id="QXNG01000006">
    <property type="protein sequence ID" value="THA17923.1"/>
    <property type="molecule type" value="Genomic_DNA"/>
</dbReference>
<evidence type="ECO:0000259" key="12">
    <source>
        <dbReference type="Pfam" id="PF13609"/>
    </source>
</evidence>
<evidence type="ECO:0000256" key="2">
    <source>
        <dbReference type="ARBA" id="ARBA00007539"/>
    </source>
</evidence>
<feature type="chain" id="PRO_5030100102" evidence="11">
    <location>
        <begin position="21"/>
        <end position="365"/>
    </location>
</feature>
<dbReference type="GO" id="GO:0015288">
    <property type="term" value="F:porin activity"/>
    <property type="evidence" value="ECO:0007669"/>
    <property type="project" value="UniProtKB-KW"/>
</dbReference>
<reference evidence="13 14" key="1">
    <citation type="journal article" date="2019" name="Vet. Microbiol.">
        <title>Development of multi locus sequence typing (MLST) of Rodentibacter pneumotropicus.</title>
        <authorList>
            <person name="Adhikary S."/>
            <person name="Bisgaard M."/>
            <person name="Boot R."/>
            <person name="Benga L."/>
            <person name="Nicklas W."/>
            <person name="Christensen H."/>
        </authorList>
    </citation>
    <scope>NUCLEOTIDE SEQUENCE [LARGE SCALE GENOMIC DNA]</scope>
    <source>
        <strain evidence="13 14">1596_07</strain>
    </source>
</reference>
<evidence type="ECO:0000256" key="3">
    <source>
        <dbReference type="ARBA" id="ARBA00022448"/>
    </source>
</evidence>
<comment type="subcellular location">
    <subcellularLocation>
        <location evidence="1">Cell outer membrane</location>
        <topology evidence="1">Multi-pass membrane protein</topology>
    </subcellularLocation>
</comment>
<dbReference type="SUPFAM" id="SSF56935">
    <property type="entry name" value="Porins"/>
    <property type="match status" value="1"/>
</dbReference>
<dbReference type="InterPro" id="IPR050298">
    <property type="entry name" value="Gram-neg_bact_OMP"/>
</dbReference>
<comment type="similarity">
    <text evidence="2">Belongs to the Gram-negative porin family.</text>
</comment>
<name>A0A4S2QKT3_9PAST</name>
<dbReference type="AlphaFoldDB" id="A0A4S2QKT3"/>
<sequence>MKKTLAALIIGAFAASAANAVTIYNNEGTKVDLDGSLRVVLEKSNKGGEGEKRTHSGLKNSGSRVSINVKHSLDDGYYALGRVEVRFDGKQGGTVREDGFGNLNTKRAYVGLGHKEFGELTFGRQVTIADDLSTSNDYAYGIVEKGDYIPTDGNSVIRYDYKGIENLQLGASYQFADNRDGDNEVVNDSIQHNYQVGAVYNGKWDDKQGIIAKFGYGRTNYKVENKSNKHHQDGFLASLGYQYNDFVLYVDGGYAKEKNGSLTLPAGTVTTDVKKFFVAPGFIAPLSKESSIYGNYKYEHTKYENADAKKKLHGFLLGVDYKLHKQVIVFLEGKYQETKEYLNGNYVDDSKVKDKAIGVGMRVYF</sequence>
<gene>
    <name evidence="13" type="ORF">D3M76_00850</name>
</gene>
<evidence type="ECO:0000256" key="8">
    <source>
        <dbReference type="ARBA" id="ARBA00023114"/>
    </source>
</evidence>
<dbReference type="PANTHER" id="PTHR34501:SF2">
    <property type="entry name" value="OUTER MEMBRANE PORIN F-RELATED"/>
    <property type="match status" value="1"/>
</dbReference>
<dbReference type="GO" id="GO:0034220">
    <property type="term" value="P:monoatomic ion transmembrane transport"/>
    <property type="evidence" value="ECO:0007669"/>
    <property type="project" value="InterPro"/>
</dbReference>
<evidence type="ECO:0000256" key="6">
    <source>
        <dbReference type="ARBA" id="ARBA00022729"/>
    </source>
</evidence>
<evidence type="ECO:0000313" key="13">
    <source>
        <dbReference type="EMBL" id="THA17923.1"/>
    </source>
</evidence>
<protein>
    <submittedName>
        <fullName evidence="13">Porin</fullName>
    </submittedName>
</protein>
<keyword evidence="9" id="KW-0472">Membrane</keyword>
<evidence type="ECO:0000256" key="10">
    <source>
        <dbReference type="ARBA" id="ARBA00023237"/>
    </source>
</evidence>
<accession>A0A4S2QKT3</accession>
<keyword evidence="5" id="KW-0812">Transmembrane</keyword>
<organism evidence="13 14">
    <name type="scientific">Rodentibacter pneumotropicus</name>
    <dbReference type="NCBI Taxonomy" id="758"/>
    <lineage>
        <taxon>Bacteria</taxon>
        <taxon>Pseudomonadati</taxon>
        <taxon>Pseudomonadota</taxon>
        <taxon>Gammaproteobacteria</taxon>
        <taxon>Pasteurellales</taxon>
        <taxon>Pasteurellaceae</taxon>
        <taxon>Rodentibacter</taxon>
    </lineage>
</organism>
<feature type="domain" description="Porin" evidence="12">
    <location>
        <begin position="6"/>
        <end position="339"/>
    </location>
</feature>
<evidence type="ECO:0000256" key="9">
    <source>
        <dbReference type="ARBA" id="ARBA00023136"/>
    </source>
</evidence>
<keyword evidence="10" id="KW-0998">Cell outer membrane</keyword>
<dbReference type="PRINTS" id="PR00183">
    <property type="entry name" value="ECOLIPORIN"/>
</dbReference>
<dbReference type="InterPro" id="IPR033900">
    <property type="entry name" value="Gram_neg_porin_domain"/>
</dbReference>
<comment type="caution">
    <text evidence="13">The sequence shown here is derived from an EMBL/GenBank/DDBJ whole genome shotgun (WGS) entry which is preliminary data.</text>
</comment>
<dbReference type="RefSeq" id="WP_136124622.1">
    <property type="nucleotide sequence ID" value="NZ_CAJUGY010000002.1"/>
</dbReference>
<dbReference type="InterPro" id="IPR023614">
    <property type="entry name" value="Porin_dom_sf"/>
</dbReference>
<dbReference type="Gene3D" id="2.40.160.10">
    <property type="entry name" value="Porin"/>
    <property type="match status" value="1"/>
</dbReference>
<evidence type="ECO:0000256" key="11">
    <source>
        <dbReference type="SAM" id="SignalP"/>
    </source>
</evidence>
<evidence type="ECO:0000256" key="4">
    <source>
        <dbReference type="ARBA" id="ARBA00022452"/>
    </source>
</evidence>
<dbReference type="PANTHER" id="PTHR34501">
    <property type="entry name" value="PROTEIN YDDL-RELATED"/>
    <property type="match status" value="1"/>
</dbReference>
<feature type="signal peptide" evidence="11">
    <location>
        <begin position="1"/>
        <end position="20"/>
    </location>
</feature>
<keyword evidence="4" id="KW-1134">Transmembrane beta strand</keyword>
<dbReference type="InterPro" id="IPR001897">
    <property type="entry name" value="Porin_gammaproteobac"/>
</dbReference>
<dbReference type="GO" id="GO:0009279">
    <property type="term" value="C:cell outer membrane"/>
    <property type="evidence" value="ECO:0007669"/>
    <property type="project" value="UniProtKB-SubCell"/>
</dbReference>
<dbReference type="CDD" id="cd00342">
    <property type="entry name" value="gram_neg_porins"/>
    <property type="match status" value="1"/>
</dbReference>
<keyword evidence="8" id="KW-0626">Porin</keyword>
<dbReference type="Pfam" id="PF13609">
    <property type="entry name" value="Porin_4"/>
    <property type="match status" value="1"/>
</dbReference>
<keyword evidence="6 11" id="KW-0732">Signal</keyword>
<evidence type="ECO:0000256" key="1">
    <source>
        <dbReference type="ARBA" id="ARBA00004571"/>
    </source>
</evidence>
<keyword evidence="3" id="KW-0813">Transport</keyword>
<evidence type="ECO:0000256" key="5">
    <source>
        <dbReference type="ARBA" id="ARBA00022692"/>
    </source>
</evidence>
<evidence type="ECO:0000313" key="14">
    <source>
        <dbReference type="Proteomes" id="UP000310576"/>
    </source>
</evidence>
<dbReference type="Proteomes" id="UP000310576">
    <property type="component" value="Unassembled WGS sequence"/>
</dbReference>
<proteinExistence type="inferred from homology"/>
<keyword evidence="7" id="KW-0406">Ion transport</keyword>
<dbReference type="GO" id="GO:0046930">
    <property type="term" value="C:pore complex"/>
    <property type="evidence" value="ECO:0007669"/>
    <property type="project" value="UniProtKB-KW"/>
</dbReference>
<evidence type="ECO:0000256" key="7">
    <source>
        <dbReference type="ARBA" id="ARBA00023065"/>
    </source>
</evidence>